<dbReference type="OrthoDB" id="233977at2"/>
<name>A0A0J9C5A6_9FIRM</name>
<evidence type="ECO:0000259" key="1">
    <source>
        <dbReference type="Pfam" id="PF04389"/>
    </source>
</evidence>
<dbReference type="Proteomes" id="UP000037392">
    <property type="component" value="Unassembled WGS sequence"/>
</dbReference>
<dbReference type="InterPro" id="IPR045175">
    <property type="entry name" value="M28_fam"/>
</dbReference>
<accession>A0A0J9C5A6</accession>
<dbReference type="EMBL" id="ADLK01000020">
    <property type="protein sequence ID" value="KMW19629.1"/>
    <property type="molecule type" value="Genomic_DNA"/>
</dbReference>
<reference evidence="2 3" key="1">
    <citation type="submission" date="2011-04" db="EMBL/GenBank/DDBJ databases">
        <title>The Genome Sequence of Clostridium citroniae WAL-19142.</title>
        <authorList>
            <consortium name="The Broad Institute Genome Sequencing Platform"/>
            <person name="Earl A."/>
            <person name="Ward D."/>
            <person name="Feldgarden M."/>
            <person name="Gevers D."/>
            <person name="Warren Y.A."/>
            <person name="Tyrrell K.L."/>
            <person name="Citron D.M."/>
            <person name="Goldstein E.J."/>
            <person name="Daigneault M."/>
            <person name="Allen-Vercoe E."/>
            <person name="Young S.K."/>
            <person name="Zeng Q."/>
            <person name="Gargeya S."/>
            <person name="Fitzgerald M."/>
            <person name="Haas B."/>
            <person name="Abouelleil A."/>
            <person name="Alvarado L."/>
            <person name="Arachchi H.M."/>
            <person name="Berlin A."/>
            <person name="Brown A."/>
            <person name="Chapman S.B."/>
            <person name="Chen Z."/>
            <person name="Dunbar C."/>
            <person name="Freedman E."/>
            <person name="Gearin G."/>
            <person name="Gellesch M."/>
            <person name="Goldberg J."/>
            <person name="Griggs A."/>
            <person name="Gujja S."/>
            <person name="Heilman E.R."/>
            <person name="Heiman D."/>
            <person name="Howarth C."/>
            <person name="Larson L."/>
            <person name="Lui A."/>
            <person name="MacDonald P.J."/>
            <person name="Mehta T."/>
            <person name="Montmayeur A."/>
            <person name="Murphy C."/>
            <person name="Neiman D."/>
            <person name="Pearson M."/>
            <person name="Priest M."/>
            <person name="Roberts A."/>
            <person name="Saif S."/>
            <person name="Shea T."/>
            <person name="Shenoy N."/>
            <person name="Sisk P."/>
            <person name="Stolte C."/>
            <person name="Sykes S."/>
            <person name="White J."/>
            <person name="Yandava C."/>
            <person name="Wortman J."/>
            <person name="Nusbaum C."/>
            <person name="Birren B."/>
        </authorList>
    </citation>
    <scope>NUCLEOTIDE SEQUENCE [LARGE SCALE GENOMIC DNA]</scope>
    <source>
        <strain evidence="2 3">WAL-19142</strain>
    </source>
</reference>
<gene>
    <name evidence="2" type="ORF">HMPREF9470_02369</name>
</gene>
<dbReference type="AlphaFoldDB" id="A0A0J9C5A6"/>
<feature type="domain" description="Peptidase M28" evidence="1">
    <location>
        <begin position="60"/>
        <end position="194"/>
    </location>
</feature>
<dbReference type="RefSeq" id="WP_048929919.1">
    <property type="nucleotide sequence ID" value="NZ_KQ235878.1"/>
</dbReference>
<dbReference type="GO" id="GO:0008235">
    <property type="term" value="F:metalloexopeptidase activity"/>
    <property type="evidence" value="ECO:0007669"/>
    <property type="project" value="InterPro"/>
</dbReference>
<proteinExistence type="predicted"/>
<evidence type="ECO:0000313" key="2">
    <source>
        <dbReference type="EMBL" id="KMW19629.1"/>
    </source>
</evidence>
<dbReference type="GeneID" id="93164026"/>
<evidence type="ECO:0000313" key="3">
    <source>
        <dbReference type="Proteomes" id="UP000037392"/>
    </source>
</evidence>
<organism evidence="2 3">
    <name type="scientific">[Clostridium] citroniae WAL-19142</name>
    <dbReference type="NCBI Taxonomy" id="742734"/>
    <lineage>
        <taxon>Bacteria</taxon>
        <taxon>Bacillati</taxon>
        <taxon>Bacillota</taxon>
        <taxon>Clostridia</taxon>
        <taxon>Lachnospirales</taxon>
        <taxon>Lachnospiraceae</taxon>
        <taxon>Enterocloster</taxon>
    </lineage>
</organism>
<dbReference type="Pfam" id="PF04389">
    <property type="entry name" value="Peptidase_M28"/>
    <property type="match status" value="1"/>
</dbReference>
<dbReference type="SUPFAM" id="SSF53187">
    <property type="entry name" value="Zn-dependent exopeptidases"/>
    <property type="match status" value="1"/>
</dbReference>
<sequence>MDMITHLETLAQKDPDQRRQALAGVLEAEGLSYTLQEEEASFKNPRGVANYLLTPWQETPCLLFCAHYDAVPGSFGANDNAASLCILIALAKELKSRNLPARFAFFDGEENGNAGSRLYAAQMDKSAVTGIINLDVCGFGDTIAICGKGHETKPVLRPFCDKALLDKHNGQVLKYLPKSDEVSFAGSRIPTMSLCVVPRWDIQYLKAMATYGDGFLGRPPEFDMMLEQMEVITTMHGGYRDNPQYVEEDAMMQVYGYLLEGVTAPPAAKKRFGLF</sequence>
<protein>
    <recommendedName>
        <fullName evidence="1">Peptidase M28 domain-containing protein</fullName>
    </recommendedName>
</protein>
<dbReference type="PANTHER" id="PTHR12147">
    <property type="entry name" value="METALLOPEPTIDASE M28 FAMILY MEMBER"/>
    <property type="match status" value="1"/>
</dbReference>
<dbReference type="GO" id="GO:0006508">
    <property type="term" value="P:proteolysis"/>
    <property type="evidence" value="ECO:0007669"/>
    <property type="project" value="InterPro"/>
</dbReference>
<dbReference type="Gene3D" id="3.40.630.10">
    <property type="entry name" value="Zn peptidases"/>
    <property type="match status" value="1"/>
</dbReference>
<dbReference type="PATRIC" id="fig|742734.4.peg.2547"/>
<dbReference type="InterPro" id="IPR007484">
    <property type="entry name" value="Peptidase_M28"/>
</dbReference>
<dbReference type="PANTHER" id="PTHR12147:SF26">
    <property type="entry name" value="PEPTIDASE M28 DOMAIN-CONTAINING PROTEIN"/>
    <property type="match status" value="1"/>
</dbReference>
<comment type="caution">
    <text evidence="2">The sequence shown here is derived from an EMBL/GenBank/DDBJ whole genome shotgun (WGS) entry which is preliminary data.</text>
</comment>